<evidence type="ECO:0000256" key="4">
    <source>
        <dbReference type="ARBA" id="ARBA00022989"/>
    </source>
</evidence>
<evidence type="ECO:0000256" key="3">
    <source>
        <dbReference type="ARBA" id="ARBA00022692"/>
    </source>
</evidence>
<dbReference type="SUPFAM" id="SSF103473">
    <property type="entry name" value="MFS general substrate transporter"/>
    <property type="match status" value="1"/>
</dbReference>
<feature type="transmembrane region" description="Helical" evidence="6">
    <location>
        <begin position="118"/>
        <end position="135"/>
    </location>
</feature>
<dbReference type="InterPro" id="IPR036259">
    <property type="entry name" value="MFS_trans_sf"/>
</dbReference>
<dbReference type="PANTHER" id="PTHR43129:SF1">
    <property type="entry name" value="FOSMIDOMYCIN RESISTANCE PROTEIN"/>
    <property type="match status" value="1"/>
</dbReference>
<feature type="transmembrane region" description="Helical" evidence="6">
    <location>
        <begin position="327"/>
        <end position="347"/>
    </location>
</feature>
<accession>A0AAX3N535</accession>
<protein>
    <submittedName>
        <fullName evidence="8">MFS transporter</fullName>
    </submittedName>
</protein>
<feature type="transmembrane region" description="Helical" evidence="6">
    <location>
        <begin position="385"/>
        <end position="407"/>
    </location>
</feature>
<dbReference type="GO" id="GO:0022857">
    <property type="term" value="F:transmembrane transporter activity"/>
    <property type="evidence" value="ECO:0007669"/>
    <property type="project" value="InterPro"/>
</dbReference>
<keyword evidence="3 6" id="KW-0812">Transmembrane</keyword>
<name>A0AAX3N535_9BACL</name>
<evidence type="ECO:0000256" key="5">
    <source>
        <dbReference type="ARBA" id="ARBA00023136"/>
    </source>
</evidence>
<feature type="transmembrane region" description="Helical" evidence="6">
    <location>
        <begin position="273"/>
        <end position="291"/>
    </location>
</feature>
<keyword evidence="2" id="KW-0813">Transport</keyword>
<feature type="transmembrane region" description="Helical" evidence="6">
    <location>
        <begin position="359"/>
        <end position="379"/>
    </location>
</feature>
<evidence type="ECO:0000256" key="2">
    <source>
        <dbReference type="ARBA" id="ARBA00022448"/>
    </source>
</evidence>
<gene>
    <name evidence="8" type="ORF">PUW23_05860</name>
</gene>
<dbReference type="GO" id="GO:0005886">
    <property type="term" value="C:plasma membrane"/>
    <property type="evidence" value="ECO:0007669"/>
    <property type="project" value="UniProtKB-SubCell"/>
</dbReference>
<feature type="transmembrane region" description="Helical" evidence="6">
    <location>
        <begin position="303"/>
        <end position="321"/>
    </location>
</feature>
<feature type="domain" description="Major facilitator superfamily (MFS) profile" evidence="7">
    <location>
        <begin position="31"/>
        <end position="413"/>
    </location>
</feature>
<dbReference type="InterPro" id="IPR011701">
    <property type="entry name" value="MFS"/>
</dbReference>
<feature type="transmembrane region" description="Helical" evidence="6">
    <location>
        <begin position="235"/>
        <end position="261"/>
    </location>
</feature>
<evidence type="ECO:0000313" key="8">
    <source>
        <dbReference type="EMBL" id="WDH83752.1"/>
    </source>
</evidence>
<keyword evidence="4 6" id="KW-1133">Transmembrane helix</keyword>
<sequence length="422" mass="44772">MSLNSLTKAGGSGARLLPRPGSDPQTTIFPILIAIGLVHLLNDSVQSVIPAIFPVLQDNMGISYSQMGWIAFALNITASIMQPVVGYFSDKRPTPALLPIGMAFTCSGMIFLAFANSYMAILLAVIMVGLGSAAFHPEGSKVSHMAAGNRRGLAQSIFQVGGNAGQSLAPLLTRWVFIPFGLMGSLGFAALAMVGIAVQIYIARWYGRTLRSAGYAKKKANAGVMNPAVKNKIMYAFVVLVLLVFVRSWYISSIGSYYAFFLKDAFALSTEDAQIFIFLFLGAGAVGTFLGGPLADRFGKRNVILASMALASPLALILPYANLFWTGVLLTIIGFIMLSSFSVTVVYAQMLVPGKIGTVSGMITGLAFGLGGLGSLVLGNWIDAAGINTVMFVCSFMPLLGVLTFLLPTDKRLASWTDHTAS</sequence>
<dbReference type="CDD" id="cd17478">
    <property type="entry name" value="MFS_FsR"/>
    <property type="match status" value="1"/>
</dbReference>
<dbReference type="AlphaFoldDB" id="A0AAX3N535"/>
<evidence type="ECO:0000256" key="1">
    <source>
        <dbReference type="ARBA" id="ARBA00004651"/>
    </source>
</evidence>
<feature type="transmembrane region" description="Helical" evidence="6">
    <location>
        <begin position="176"/>
        <end position="202"/>
    </location>
</feature>
<evidence type="ECO:0000259" key="7">
    <source>
        <dbReference type="PROSITE" id="PS50850"/>
    </source>
</evidence>
<dbReference type="RefSeq" id="WP_047912232.1">
    <property type="nucleotide sequence ID" value="NZ_CP118101.1"/>
</dbReference>
<dbReference type="Pfam" id="PF07690">
    <property type="entry name" value="MFS_1"/>
    <property type="match status" value="1"/>
</dbReference>
<dbReference type="PROSITE" id="PS50850">
    <property type="entry name" value="MFS"/>
    <property type="match status" value="1"/>
</dbReference>
<evidence type="ECO:0000256" key="6">
    <source>
        <dbReference type="SAM" id="Phobius"/>
    </source>
</evidence>
<dbReference type="EMBL" id="CP118101">
    <property type="protein sequence ID" value="WDH83752.1"/>
    <property type="molecule type" value="Genomic_DNA"/>
</dbReference>
<dbReference type="Gene3D" id="1.20.1250.20">
    <property type="entry name" value="MFS general substrate transporter like domains"/>
    <property type="match status" value="2"/>
</dbReference>
<feature type="transmembrane region" description="Helical" evidence="6">
    <location>
        <begin position="68"/>
        <end position="88"/>
    </location>
</feature>
<evidence type="ECO:0000313" key="9">
    <source>
        <dbReference type="Proteomes" id="UP001220962"/>
    </source>
</evidence>
<reference evidence="8" key="1">
    <citation type="submission" date="2023-02" db="EMBL/GenBank/DDBJ databases">
        <title>Pathogen: clinical or host-associated sample.</title>
        <authorList>
            <person name="Hergert J."/>
            <person name="Casey R."/>
            <person name="Wagner J."/>
            <person name="Young E.L."/>
            <person name="Oakeson K.F."/>
        </authorList>
    </citation>
    <scope>NUCLEOTIDE SEQUENCE</scope>
    <source>
        <strain evidence="8">2022CK-00830</strain>
    </source>
</reference>
<dbReference type="PANTHER" id="PTHR43129">
    <property type="entry name" value="FOSMIDOMYCIN RESISTANCE PROTEIN"/>
    <property type="match status" value="1"/>
</dbReference>
<comment type="subcellular location">
    <subcellularLocation>
        <location evidence="1">Cell membrane</location>
        <topology evidence="1">Multi-pass membrane protein</topology>
    </subcellularLocation>
</comment>
<dbReference type="InterPro" id="IPR020846">
    <property type="entry name" value="MFS_dom"/>
</dbReference>
<organism evidence="8 9">
    <name type="scientific">Paenibacillus urinalis</name>
    <dbReference type="NCBI Taxonomy" id="521520"/>
    <lineage>
        <taxon>Bacteria</taxon>
        <taxon>Bacillati</taxon>
        <taxon>Bacillota</taxon>
        <taxon>Bacilli</taxon>
        <taxon>Bacillales</taxon>
        <taxon>Paenibacillaceae</taxon>
        <taxon>Paenibacillus</taxon>
    </lineage>
</organism>
<keyword evidence="5 6" id="KW-0472">Membrane</keyword>
<dbReference type="Proteomes" id="UP001220962">
    <property type="component" value="Chromosome"/>
</dbReference>
<proteinExistence type="predicted"/>